<keyword evidence="2" id="KW-0732">Signal</keyword>
<comment type="caution">
    <text evidence="3">The sequence shown here is derived from an EMBL/GenBank/DDBJ whole genome shotgun (WGS) entry which is preliminary data.</text>
</comment>
<feature type="chain" id="PRO_5047445763" description="PKD domain-containing protein" evidence="2">
    <location>
        <begin position="16"/>
        <end position="258"/>
    </location>
</feature>
<feature type="region of interest" description="Disordered" evidence="1">
    <location>
        <begin position="42"/>
        <end position="80"/>
    </location>
</feature>
<name>A0ABR8S3F6_9MICO</name>
<evidence type="ECO:0000256" key="1">
    <source>
        <dbReference type="SAM" id="MobiDB-lite"/>
    </source>
</evidence>
<dbReference type="EMBL" id="JACSQP010000005">
    <property type="protein sequence ID" value="MBD7958012.1"/>
    <property type="molecule type" value="Genomic_DNA"/>
</dbReference>
<feature type="compositionally biased region" description="Gly residues" evidence="1">
    <location>
        <begin position="51"/>
        <end position="67"/>
    </location>
</feature>
<proteinExistence type="predicted"/>
<dbReference type="Proteomes" id="UP000648352">
    <property type="component" value="Unassembled WGS sequence"/>
</dbReference>
<evidence type="ECO:0008006" key="5">
    <source>
        <dbReference type="Google" id="ProtNLM"/>
    </source>
</evidence>
<keyword evidence="4" id="KW-1185">Reference proteome</keyword>
<organism evidence="3 4">
    <name type="scientific">Microbacterium pullorum</name>
    <dbReference type="NCBI Taxonomy" id="2762236"/>
    <lineage>
        <taxon>Bacteria</taxon>
        <taxon>Bacillati</taxon>
        <taxon>Actinomycetota</taxon>
        <taxon>Actinomycetes</taxon>
        <taxon>Micrococcales</taxon>
        <taxon>Microbacteriaceae</taxon>
        <taxon>Microbacterium</taxon>
    </lineage>
</organism>
<evidence type="ECO:0000313" key="4">
    <source>
        <dbReference type="Proteomes" id="UP000648352"/>
    </source>
</evidence>
<dbReference type="RefSeq" id="WP_191719197.1">
    <property type="nucleotide sequence ID" value="NZ_JACSQP010000005.1"/>
</dbReference>
<gene>
    <name evidence="3" type="ORF">H9651_10215</name>
</gene>
<dbReference type="Gene3D" id="2.60.40.10">
    <property type="entry name" value="Immunoglobulins"/>
    <property type="match status" value="1"/>
</dbReference>
<evidence type="ECO:0000313" key="3">
    <source>
        <dbReference type="EMBL" id="MBD7958012.1"/>
    </source>
</evidence>
<protein>
    <recommendedName>
        <fullName evidence="5">PKD domain-containing protein</fullName>
    </recommendedName>
</protein>
<dbReference type="InterPro" id="IPR013783">
    <property type="entry name" value="Ig-like_fold"/>
</dbReference>
<feature type="signal peptide" evidence="2">
    <location>
        <begin position="1"/>
        <end position="15"/>
    </location>
</feature>
<reference evidence="3 4" key="1">
    <citation type="submission" date="2020-08" db="EMBL/GenBank/DDBJ databases">
        <title>A Genomic Blueprint of the Chicken Gut Microbiome.</title>
        <authorList>
            <person name="Gilroy R."/>
            <person name="Ravi A."/>
            <person name="Getino M."/>
            <person name="Pursley I."/>
            <person name="Horton D.L."/>
            <person name="Alikhan N.-F."/>
            <person name="Baker D."/>
            <person name="Gharbi K."/>
            <person name="Hall N."/>
            <person name="Watson M."/>
            <person name="Adriaenssens E.M."/>
            <person name="Foster-Nyarko E."/>
            <person name="Jarju S."/>
            <person name="Secka A."/>
            <person name="Antonio M."/>
            <person name="Oren A."/>
            <person name="Chaudhuri R."/>
            <person name="La Ragione R.M."/>
            <person name="Hildebrand F."/>
            <person name="Pallen M.J."/>
        </authorList>
    </citation>
    <scope>NUCLEOTIDE SEQUENCE [LARGE SCALE GENOMIC DNA]</scope>
    <source>
        <strain evidence="3 4">Sa4CUA7</strain>
    </source>
</reference>
<sequence length="258" mass="26218">MLLVSLALVSTAWLAAAPQDCDDVGSWSATCQTVNTGSSIEIGADYTAPGTSGGGSGSGGGDRGPGRGPQVDQPVAGADEECNPVVGCRGNYEVWMLPEVTLADLASFTPARPSIAGEPDGVAVVGMPANFVAAATEQQIAGELFDLPVVVRFTPTQYVFHYGDGSSRTTTTGGATWPALGQAQFTATATSHAYGARGTYGAAVTVRYAASVDFGTGAWRNVPGFVEATAGGYSVRVVEVRTALVDRTCLEDPGGPGC</sequence>
<accession>A0ABR8S3F6</accession>
<evidence type="ECO:0000256" key="2">
    <source>
        <dbReference type="SAM" id="SignalP"/>
    </source>
</evidence>